<dbReference type="Pfam" id="PF01261">
    <property type="entry name" value="AP_endonuc_2"/>
    <property type="match status" value="1"/>
</dbReference>
<dbReference type="EMBL" id="JAKRYL010000001">
    <property type="protein sequence ID" value="MCL7745593.1"/>
    <property type="molecule type" value="Genomic_DNA"/>
</dbReference>
<accession>A0A9X1ZVV1</accession>
<dbReference type="Proteomes" id="UP001139150">
    <property type="component" value="Unassembled WGS sequence"/>
</dbReference>
<evidence type="ECO:0000313" key="2">
    <source>
        <dbReference type="EMBL" id="MCL7745593.1"/>
    </source>
</evidence>
<keyword evidence="2" id="KW-0413">Isomerase</keyword>
<dbReference type="InterPro" id="IPR036237">
    <property type="entry name" value="Xyl_isomerase-like_sf"/>
</dbReference>
<protein>
    <submittedName>
        <fullName evidence="2">Sugar phosphate isomerase/epimerase</fullName>
    </submittedName>
</protein>
<dbReference type="GO" id="GO:0016853">
    <property type="term" value="F:isomerase activity"/>
    <property type="evidence" value="ECO:0007669"/>
    <property type="project" value="UniProtKB-KW"/>
</dbReference>
<dbReference type="SUPFAM" id="SSF51658">
    <property type="entry name" value="Xylose isomerase-like"/>
    <property type="match status" value="1"/>
</dbReference>
<feature type="domain" description="Xylose isomerase-like TIM barrel" evidence="1">
    <location>
        <begin position="38"/>
        <end position="259"/>
    </location>
</feature>
<organism evidence="2 3">
    <name type="scientific">Halalkalibacter alkaliphilus</name>
    <dbReference type="NCBI Taxonomy" id="2917993"/>
    <lineage>
        <taxon>Bacteria</taxon>
        <taxon>Bacillati</taxon>
        <taxon>Bacillota</taxon>
        <taxon>Bacilli</taxon>
        <taxon>Bacillales</taxon>
        <taxon>Bacillaceae</taxon>
        <taxon>Halalkalibacter</taxon>
    </lineage>
</organism>
<dbReference type="InterPro" id="IPR050312">
    <property type="entry name" value="IolE/XylAMocC-like"/>
</dbReference>
<proteinExistence type="predicted"/>
<comment type="caution">
    <text evidence="2">The sequence shown here is derived from an EMBL/GenBank/DDBJ whole genome shotgun (WGS) entry which is preliminary data.</text>
</comment>
<dbReference type="Gene3D" id="3.20.20.150">
    <property type="entry name" value="Divalent-metal-dependent TIM barrel enzymes"/>
    <property type="match status" value="1"/>
</dbReference>
<evidence type="ECO:0000259" key="1">
    <source>
        <dbReference type="Pfam" id="PF01261"/>
    </source>
</evidence>
<dbReference type="PANTHER" id="PTHR12110">
    <property type="entry name" value="HYDROXYPYRUVATE ISOMERASE"/>
    <property type="match status" value="1"/>
</dbReference>
<dbReference type="RefSeq" id="WP_250094531.1">
    <property type="nucleotide sequence ID" value="NZ_JAKRYL010000001.1"/>
</dbReference>
<dbReference type="InterPro" id="IPR013022">
    <property type="entry name" value="Xyl_isomerase-like_TIM-brl"/>
</dbReference>
<dbReference type="PANTHER" id="PTHR12110:SF41">
    <property type="entry name" value="INOSOSE DEHYDRATASE"/>
    <property type="match status" value="1"/>
</dbReference>
<reference evidence="2" key="1">
    <citation type="submission" date="2022-02" db="EMBL/GenBank/DDBJ databases">
        <title>Halalkalibacter sp. nov. isolated from Lonar Lake, India.</title>
        <authorList>
            <person name="Joshi A."/>
            <person name="Thite S."/>
            <person name="Lodha T."/>
        </authorList>
    </citation>
    <scope>NUCLEOTIDE SEQUENCE</scope>
    <source>
        <strain evidence="2">MEB205</strain>
    </source>
</reference>
<gene>
    <name evidence="2" type="ORF">MF646_00520</name>
</gene>
<name>A0A9X1ZVV1_9BACI</name>
<sequence length="263" mass="30751">MRFAKYRDQMIEVQAYTPGIQLYSVREEFRHDPFRTLKALVEMGYQTVEFAGYNEIPAFTMSGYLQKLGLRAPASHVPLERLEEDLEGEITYAKRVGIQYIVIPMIERNVFYDAKLYREVVHTVKWIGEQVKKHRLQLVYHNHEHEFERLPGGHLIIDRFLHDVGVDLIQLELDLFWVRYAGFDPVATLQKYRGNVPLIHVKDMDEAGQTTEVGKGVINYRPVFPILADVGVKYYFVEQEHFERTPLESVEMSLDYLRSVGLV</sequence>
<dbReference type="AlphaFoldDB" id="A0A9X1ZVV1"/>
<keyword evidence="3" id="KW-1185">Reference proteome</keyword>
<evidence type="ECO:0000313" key="3">
    <source>
        <dbReference type="Proteomes" id="UP001139150"/>
    </source>
</evidence>